<dbReference type="AlphaFoldDB" id="A0AAN6VQ37"/>
<evidence type="ECO:0000313" key="2">
    <source>
        <dbReference type="Proteomes" id="UP001302745"/>
    </source>
</evidence>
<dbReference type="Proteomes" id="UP001302745">
    <property type="component" value="Unassembled WGS sequence"/>
</dbReference>
<evidence type="ECO:0008006" key="3">
    <source>
        <dbReference type="Google" id="ProtNLM"/>
    </source>
</evidence>
<comment type="caution">
    <text evidence="1">The sequence shown here is derived from an EMBL/GenBank/DDBJ whole genome shotgun (WGS) entry which is preliminary data.</text>
</comment>
<evidence type="ECO:0000313" key="1">
    <source>
        <dbReference type="EMBL" id="KAK4154811.1"/>
    </source>
</evidence>
<proteinExistence type="predicted"/>
<sequence length="531" mass="59976">MKSPLMYASRCLSDMEDRWIPYSSLWWRFWTPHIPVGERYQEGAFNGYTNDDSSSSSDSDDDQATANMALLDIRRMLAVPMIRRIYKKLPYIDVVPVKRPYSQMPADQQRQREAFVIESTLTAYRSGKALYTRQTIQQIETQLLAAATKLAARRARRNGRKSPFHLNLRARLFAHCEAPQTAFVAFPALDGVTTHLSTWSPGAELTLSDGTTVYRPGRPQVEFRTVQELTQPDPENGAEQFVPDSWMAAVGYQPVSVSLWRHPDEMLVVCAGGANGGGGGVAGDGVAIGVELMEARLEADCKRVLESGVWEVFRERAVLGDGVVAGVDKVVFFYASGMGDDCDYCQRAMFLFAVAVCLRDLAAELRSPEEKRVPIYMPAYDMARRWGVYEKEFLQRNGVEFVDSNGELFLKVDERTAVVSYRNWNPVKQVVADIAKPAVLVCRPVSWDPEEDFAWKDLEVEDGEPVRVPKVRARFIEVSTILDDPDSPRVRKLVQDYDEFQLPDLPGETAQKEMSSMYLRKADASIEVEYW</sequence>
<reference evidence="1" key="1">
    <citation type="journal article" date="2023" name="Mol. Phylogenet. Evol.">
        <title>Genome-scale phylogeny and comparative genomics of the fungal order Sordariales.</title>
        <authorList>
            <person name="Hensen N."/>
            <person name="Bonometti L."/>
            <person name="Westerberg I."/>
            <person name="Brannstrom I.O."/>
            <person name="Guillou S."/>
            <person name="Cros-Aarteil S."/>
            <person name="Calhoun S."/>
            <person name="Haridas S."/>
            <person name="Kuo A."/>
            <person name="Mondo S."/>
            <person name="Pangilinan J."/>
            <person name="Riley R."/>
            <person name="LaButti K."/>
            <person name="Andreopoulos B."/>
            <person name="Lipzen A."/>
            <person name="Chen C."/>
            <person name="Yan M."/>
            <person name="Daum C."/>
            <person name="Ng V."/>
            <person name="Clum A."/>
            <person name="Steindorff A."/>
            <person name="Ohm R.A."/>
            <person name="Martin F."/>
            <person name="Silar P."/>
            <person name="Natvig D.O."/>
            <person name="Lalanne C."/>
            <person name="Gautier V."/>
            <person name="Ament-Velasquez S.L."/>
            <person name="Kruys A."/>
            <person name="Hutchinson M.I."/>
            <person name="Powell A.J."/>
            <person name="Barry K."/>
            <person name="Miller A.N."/>
            <person name="Grigoriev I.V."/>
            <person name="Debuchy R."/>
            <person name="Gladieux P."/>
            <person name="Hiltunen Thoren M."/>
            <person name="Johannesson H."/>
        </authorList>
    </citation>
    <scope>NUCLEOTIDE SEQUENCE</scope>
    <source>
        <strain evidence="1">CBS 538.74</strain>
    </source>
</reference>
<name>A0AAN6VQ37_9PEZI</name>
<keyword evidence="2" id="KW-1185">Reference proteome</keyword>
<organism evidence="1 2">
    <name type="scientific">Chaetomidium leptoderma</name>
    <dbReference type="NCBI Taxonomy" id="669021"/>
    <lineage>
        <taxon>Eukaryota</taxon>
        <taxon>Fungi</taxon>
        <taxon>Dikarya</taxon>
        <taxon>Ascomycota</taxon>
        <taxon>Pezizomycotina</taxon>
        <taxon>Sordariomycetes</taxon>
        <taxon>Sordariomycetidae</taxon>
        <taxon>Sordariales</taxon>
        <taxon>Chaetomiaceae</taxon>
        <taxon>Chaetomidium</taxon>
    </lineage>
</organism>
<reference evidence="1" key="2">
    <citation type="submission" date="2023-05" db="EMBL/GenBank/DDBJ databases">
        <authorList>
            <consortium name="Lawrence Berkeley National Laboratory"/>
            <person name="Steindorff A."/>
            <person name="Hensen N."/>
            <person name="Bonometti L."/>
            <person name="Westerberg I."/>
            <person name="Brannstrom I.O."/>
            <person name="Guillou S."/>
            <person name="Cros-Aarteil S."/>
            <person name="Calhoun S."/>
            <person name="Haridas S."/>
            <person name="Kuo A."/>
            <person name="Mondo S."/>
            <person name="Pangilinan J."/>
            <person name="Riley R."/>
            <person name="Labutti K."/>
            <person name="Andreopoulos B."/>
            <person name="Lipzen A."/>
            <person name="Chen C."/>
            <person name="Yanf M."/>
            <person name="Daum C."/>
            <person name="Ng V."/>
            <person name="Clum A."/>
            <person name="Ohm R."/>
            <person name="Martin F."/>
            <person name="Silar P."/>
            <person name="Natvig D."/>
            <person name="Lalanne C."/>
            <person name="Gautier V."/>
            <person name="Ament-Velasquez S.L."/>
            <person name="Kruys A."/>
            <person name="Hutchinson M.I."/>
            <person name="Powell A.J."/>
            <person name="Barry K."/>
            <person name="Miller A.N."/>
            <person name="Grigoriev I.V."/>
            <person name="Debuchy R."/>
            <person name="Gladieux P."/>
            <person name="Thoren M.H."/>
            <person name="Johannesson H."/>
        </authorList>
    </citation>
    <scope>NUCLEOTIDE SEQUENCE</scope>
    <source>
        <strain evidence="1">CBS 538.74</strain>
    </source>
</reference>
<dbReference type="EMBL" id="MU856902">
    <property type="protein sequence ID" value="KAK4154811.1"/>
    <property type="molecule type" value="Genomic_DNA"/>
</dbReference>
<gene>
    <name evidence="1" type="ORF">C8A00DRAFT_14095</name>
</gene>
<protein>
    <recommendedName>
        <fullName evidence="3">SRR1-like domain-containing protein</fullName>
    </recommendedName>
</protein>
<accession>A0AAN6VQ37</accession>